<feature type="region of interest" description="Disordered" evidence="10">
    <location>
        <begin position="160"/>
        <end position="182"/>
    </location>
</feature>
<evidence type="ECO:0000256" key="4">
    <source>
        <dbReference type="ARBA" id="ARBA00022729"/>
    </source>
</evidence>
<dbReference type="GO" id="GO:0012505">
    <property type="term" value="C:endomembrane system"/>
    <property type="evidence" value="ECO:0007669"/>
    <property type="project" value="UniProtKB-SubCell"/>
</dbReference>
<keyword evidence="6 11" id="KW-0472">Membrane</keyword>
<protein>
    <submittedName>
        <fullName evidence="12">Serine Threonine protein kinase</fullName>
    </submittedName>
</protein>
<evidence type="ECO:0000256" key="6">
    <source>
        <dbReference type="ARBA" id="ARBA00023136"/>
    </source>
</evidence>
<keyword evidence="7" id="KW-0675">Receptor</keyword>
<name>A0A9N8HBK7_9STRA</name>
<accession>A0A9N8HBK7</accession>
<keyword evidence="8" id="KW-0325">Glycoprotein</keyword>
<dbReference type="GO" id="GO:0005886">
    <property type="term" value="C:plasma membrane"/>
    <property type="evidence" value="ECO:0007669"/>
    <property type="project" value="UniProtKB-SubCell"/>
</dbReference>
<feature type="transmembrane region" description="Helical" evidence="11">
    <location>
        <begin position="276"/>
        <end position="300"/>
    </location>
</feature>
<evidence type="ECO:0000313" key="12">
    <source>
        <dbReference type="EMBL" id="CAB9504118.1"/>
    </source>
</evidence>
<feature type="compositionally biased region" description="Basic and acidic residues" evidence="10">
    <location>
        <begin position="1"/>
        <end position="77"/>
    </location>
</feature>
<reference evidence="12" key="1">
    <citation type="submission" date="2020-06" db="EMBL/GenBank/DDBJ databases">
        <authorList>
            <consortium name="Plant Systems Biology data submission"/>
        </authorList>
    </citation>
    <scope>NUCLEOTIDE SEQUENCE</scope>
    <source>
        <strain evidence="12">D6</strain>
    </source>
</reference>
<dbReference type="OrthoDB" id="206948at2759"/>
<dbReference type="PANTHER" id="PTHR48052">
    <property type="entry name" value="UNNAMED PRODUCT"/>
    <property type="match status" value="1"/>
</dbReference>
<evidence type="ECO:0000256" key="3">
    <source>
        <dbReference type="ARBA" id="ARBA00022692"/>
    </source>
</evidence>
<keyword evidence="5 11" id="KW-1133">Transmembrane helix</keyword>
<evidence type="ECO:0000256" key="9">
    <source>
        <dbReference type="ARBA" id="ARBA00037847"/>
    </source>
</evidence>
<keyword evidence="12" id="KW-0808">Transferase</keyword>
<keyword evidence="13" id="KW-1185">Reference proteome</keyword>
<comment type="subcellular location">
    <subcellularLocation>
        <location evidence="1">Cell membrane</location>
    </subcellularLocation>
    <subcellularLocation>
        <location evidence="9">Endomembrane system</location>
        <topology evidence="9">Single-pass membrane protein</topology>
    </subcellularLocation>
</comment>
<keyword evidence="12" id="KW-0418">Kinase</keyword>
<proteinExistence type="predicted"/>
<keyword evidence="4" id="KW-0732">Signal</keyword>
<dbReference type="PANTHER" id="PTHR48052:SF8">
    <property type="entry name" value="LRR RECEPTOR-LIKE SERINE_THREONINE-PROTEIN KINASE FLS2"/>
    <property type="match status" value="1"/>
</dbReference>
<dbReference type="GO" id="GO:0016301">
    <property type="term" value="F:kinase activity"/>
    <property type="evidence" value="ECO:0007669"/>
    <property type="project" value="UniProtKB-KW"/>
</dbReference>
<dbReference type="Proteomes" id="UP001153069">
    <property type="component" value="Unassembled WGS sequence"/>
</dbReference>
<evidence type="ECO:0000256" key="5">
    <source>
        <dbReference type="ARBA" id="ARBA00022989"/>
    </source>
</evidence>
<keyword evidence="3 11" id="KW-0812">Transmembrane</keyword>
<evidence type="ECO:0000256" key="11">
    <source>
        <dbReference type="SAM" id="Phobius"/>
    </source>
</evidence>
<comment type="caution">
    <text evidence="12">The sequence shown here is derived from an EMBL/GenBank/DDBJ whole genome shotgun (WGS) entry which is preliminary data.</text>
</comment>
<evidence type="ECO:0000256" key="2">
    <source>
        <dbReference type="ARBA" id="ARBA00022475"/>
    </source>
</evidence>
<evidence type="ECO:0000256" key="10">
    <source>
        <dbReference type="SAM" id="MobiDB-lite"/>
    </source>
</evidence>
<dbReference type="Gene3D" id="3.80.10.10">
    <property type="entry name" value="Ribonuclease Inhibitor"/>
    <property type="match status" value="1"/>
</dbReference>
<sequence length="649" mass="72409">MTKETKTNKRTHQCEGAKEEEHHVDQPMQNESHHQAVATRDEAKHQHQEVKDTDETSSHHGDESRHEYQCYQKDRIIRSGLAGGSTDDSKDTNVETSGHHDHESRLKYHYDQRERIVRHVLGEDVEDDSTFHGAVEKNLIGEGRKEGAKHECQRVLVGNEWQQPEDKSGGHAQAQQRQRQPKMVPQVGAFAVEGIGVVEDSPLWNEVVSGEMDNNSDDDGGEAVIDEAFLVDNDQSIEDQSVFMEEGTSHKGNKEEEEVIEGKIMPHSDERGQGNVYPWLGLAFLAVTGLVAFLALYLPLTSNSSSVGSNMRQTVHNAVNNSPIIYPPFQDDLLTSTLKAILNTSTPEYLANAWMWNDPHLDSYSHERQHQRFDLAYCYYMTNGHNWSRNDHWLSYDVNECDWFTQAHNESILHYDNYPICDENNTLLILNLNSNNLQGTLPVVNRFLPNILTLDIGNNQLHGAVPTGAASTNEVLEVFIVSNNYFEGQLISSGGFKPFGIRIVKMEGNFLLGYIDPLHKYMTKLEILNASSNLFGLFGAKLAETLVSKSLYYYGGADCLFTGTIPSTVGLLPALETIDVHGNAGLFGPIPTELGELTNLALLDVSYTNISGPVPTKLCERVETGLLEIRANCSLVDCCSVNSTLPNRS</sequence>
<organism evidence="12 13">
    <name type="scientific">Seminavis robusta</name>
    <dbReference type="NCBI Taxonomy" id="568900"/>
    <lineage>
        <taxon>Eukaryota</taxon>
        <taxon>Sar</taxon>
        <taxon>Stramenopiles</taxon>
        <taxon>Ochrophyta</taxon>
        <taxon>Bacillariophyta</taxon>
        <taxon>Bacillariophyceae</taxon>
        <taxon>Bacillariophycidae</taxon>
        <taxon>Naviculales</taxon>
        <taxon>Naviculaceae</taxon>
        <taxon>Seminavis</taxon>
    </lineage>
</organism>
<dbReference type="AlphaFoldDB" id="A0A9N8HBK7"/>
<keyword evidence="2" id="KW-1003">Cell membrane</keyword>
<evidence type="ECO:0000256" key="7">
    <source>
        <dbReference type="ARBA" id="ARBA00023170"/>
    </source>
</evidence>
<feature type="compositionally biased region" description="Basic and acidic residues" evidence="10">
    <location>
        <begin position="87"/>
        <end position="107"/>
    </location>
</feature>
<evidence type="ECO:0000256" key="8">
    <source>
        <dbReference type="ARBA" id="ARBA00023180"/>
    </source>
</evidence>
<dbReference type="InterPro" id="IPR032675">
    <property type="entry name" value="LRR_dom_sf"/>
</dbReference>
<feature type="region of interest" description="Disordered" evidence="10">
    <location>
        <begin position="1"/>
        <end position="107"/>
    </location>
</feature>
<evidence type="ECO:0000256" key="1">
    <source>
        <dbReference type="ARBA" id="ARBA00004236"/>
    </source>
</evidence>
<evidence type="ECO:0000313" key="13">
    <source>
        <dbReference type="Proteomes" id="UP001153069"/>
    </source>
</evidence>
<dbReference type="EMBL" id="CAICTM010000185">
    <property type="protein sequence ID" value="CAB9504118.1"/>
    <property type="molecule type" value="Genomic_DNA"/>
</dbReference>
<dbReference type="SUPFAM" id="SSF52058">
    <property type="entry name" value="L domain-like"/>
    <property type="match status" value="1"/>
</dbReference>
<gene>
    <name evidence="12" type="ORF">SEMRO_186_G080660.1</name>
</gene>